<dbReference type="EMBL" id="JANBUN010001229">
    <property type="protein sequence ID" value="KAJ2799048.1"/>
    <property type="molecule type" value="Genomic_DNA"/>
</dbReference>
<evidence type="ECO:0000313" key="1">
    <source>
        <dbReference type="EMBL" id="KAJ2799048.1"/>
    </source>
</evidence>
<accession>A0ACC1L2D1</accession>
<evidence type="ECO:0000313" key="2">
    <source>
        <dbReference type="Proteomes" id="UP001140087"/>
    </source>
</evidence>
<sequence length="93" mass="10735">MDGLYSQYVPGSGSATETGTRRFPPAIARGLTAAAPPQITTVYDAFLHRLAQEPDKRTMGRRRVLRVEEERRADGRVWSRFELSDYEWLTYRE</sequence>
<keyword evidence="1" id="KW-0436">Ligase</keyword>
<comment type="caution">
    <text evidence="1">The sequence shown here is derived from an EMBL/GenBank/DDBJ whole genome shotgun (WGS) entry which is preliminary data.</text>
</comment>
<organism evidence="1 2">
    <name type="scientific">Coemansia helicoidea</name>
    <dbReference type="NCBI Taxonomy" id="1286919"/>
    <lineage>
        <taxon>Eukaryota</taxon>
        <taxon>Fungi</taxon>
        <taxon>Fungi incertae sedis</taxon>
        <taxon>Zoopagomycota</taxon>
        <taxon>Kickxellomycotina</taxon>
        <taxon>Kickxellomycetes</taxon>
        <taxon>Kickxellales</taxon>
        <taxon>Kickxellaceae</taxon>
        <taxon>Coemansia</taxon>
    </lineage>
</organism>
<reference evidence="1" key="1">
    <citation type="submission" date="2022-07" db="EMBL/GenBank/DDBJ databases">
        <title>Phylogenomic reconstructions and comparative analyses of Kickxellomycotina fungi.</title>
        <authorList>
            <person name="Reynolds N.K."/>
            <person name="Stajich J.E."/>
            <person name="Barry K."/>
            <person name="Grigoriev I.V."/>
            <person name="Crous P."/>
            <person name="Smith M.E."/>
        </authorList>
    </citation>
    <scope>NUCLEOTIDE SEQUENCE</scope>
    <source>
        <strain evidence="1">BCRC 34780</strain>
    </source>
</reference>
<feature type="non-terminal residue" evidence="1">
    <location>
        <position position="93"/>
    </location>
</feature>
<dbReference type="EC" id="6.2.1.3" evidence="1"/>
<proteinExistence type="predicted"/>
<keyword evidence="2" id="KW-1185">Reference proteome</keyword>
<dbReference type="Proteomes" id="UP001140087">
    <property type="component" value="Unassembled WGS sequence"/>
</dbReference>
<name>A0ACC1L2D1_9FUNG</name>
<protein>
    <submittedName>
        <fullName evidence="1">Long chain acyl-CoA synthetase 9, chloroplastic</fullName>
        <ecNumber evidence="1">6.2.1.3</ecNumber>
    </submittedName>
</protein>
<gene>
    <name evidence="1" type="primary">LACS9</name>
    <name evidence="1" type="ORF">H4R21_003693</name>
</gene>